<dbReference type="InterPro" id="IPR050128">
    <property type="entry name" value="Sulfate_adenylyltrnsfr_sub2"/>
</dbReference>
<dbReference type="SUPFAM" id="SSF52402">
    <property type="entry name" value="Adenine nucleotide alpha hydrolases-like"/>
    <property type="match status" value="1"/>
</dbReference>
<dbReference type="PANTHER" id="PTHR43196">
    <property type="entry name" value="SULFATE ADENYLYLTRANSFERASE SUBUNIT 2"/>
    <property type="match status" value="1"/>
</dbReference>
<reference evidence="2" key="1">
    <citation type="journal article" date="2021" name="Proc. Natl. Acad. Sci. U.S.A.">
        <title>A Catalog of Tens of Thousands of Viruses from Human Metagenomes Reveals Hidden Associations with Chronic Diseases.</title>
        <authorList>
            <person name="Tisza M.J."/>
            <person name="Buck C.B."/>
        </authorList>
    </citation>
    <scope>NUCLEOTIDE SEQUENCE</scope>
    <source>
        <strain evidence="2">Ct91l7</strain>
    </source>
</reference>
<protein>
    <submittedName>
        <fullName evidence="2">Phosphoadenosine-phosphosulfate reductase</fullName>
    </submittedName>
</protein>
<accession>A0A8S5MXF6</accession>
<organism evidence="2">
    <name type="scientific">Siphoviridae sp. ct91l7</name>
    <dbReference type="NCBI Taxonomy" id="2826173"/>
    <lineage>
        <taxon>Viruses</taxon>
        <taxon>Duplodnaviria</taxon>
        <taxon>Heunggongvirae</taxon>
        <taxon>Uroviricota</taxon>
        <taxon>Caudoviricetes</taxon>
    </lineage>
</organism>
<dbReference type="GO" id="GO:0003824">
    <property type="term" value="F:catalytic activity"/>
    <property type="evidence" value="ECO:0007669"/>
    <property type="project" value="InterPro"/>
</dbReference>
<sequence>MTIDDFVKIGALRSGMRQYAEKRDKAIRLCEEQFRTHKRPYVAISGGKDSVAMAYIVDAAARRVGADYRLWLHCSDASFPGTVETCRKVAAAVGRELDVFESKDSAFDAIARPQKAAFGKSGVFFSSVREYAKDKDLCFVGVRATESRRRMRAAKAHGQVFDSASMGDVTVCHPLLWFTLYDVAAALHEYNAPIHPIYKKITIERGENRCGEESFIRLGYITSRDLLNKGTAVFLRINYPDEFNRLAAAYPEIRLWV</sequence>
<proteinExistence type="predicted"/>
<dbReference type="EMBL" id="BK015008">
    <property type="protein sequence ID" value="DAD86799.1"/>
    <property type="molecule type" value="Genomic_DNA"/>
</dbReference>
<dbReference type="InterPro" id="IPR014729">
    <property type="entry name" value="Rossmann-like_a/b/a_fold"/>
</dbReference>
<dbReference type="InterPro" id="IPR002500">
    <property type="entry name" value="PAPS_reduct_dom"/>
</dbReference>
<dbReference type="PANTHER" id="PTHR43196:SF2">
    <property type="entry name" value="PHOSPHOADENOSINE PHOSPHOSULFATE REDUCTASE"/>
    <property type="match status" value="1"/>
</dbReference>
<evidence type="ECO:0000313" key="2">
    <source>
        <dbReference type="EMBL" id="DAD86799.1"/>
    </source>
</evidence>
<evidence type="ECO:0000259" key="1">
    <source>
        <dbReference type="Pfam" id="PF01507"/>
    </source>
</evidence>
<feature type="domain" description="Phosphoadenosine phosphosulphate reductase" evidence="1">
    <location>
        <begin position="40"/>
        <end position="201"/>
    </location>
</feature>
<name>A0A8S5MXF6_9CAUD</name>
<dbReference type="Gene3D" id="3.40.50.620">
    <property type="entry name" value="HUPs"/>
    <property type="match status" value="1"/>
</dbReference>
<dbReference type="Pfam" id="PF01507">
    <property type="entry name" value="PAPS_reduct"/>
    <property type="match status" value="1"/>
</dbReference>